<feature type="domain" description="Methyltransferase type 11" evidence="1">
    <location>
        <begin position="49"/>
        <end position="142"/>
    </location>
</feature>
<reference evidence="2 3" key="1">
    <citation type="submission" date="2019-06" db="EMBL/GenBank/DDBJ databases">
        <title>Description of Kitasatospora acidophila sp. nov. isolated from pine grove soil, and reclassification of Streptomyces novaecaesareae to Kitasatospora novaeceasareae comb. nov.</title>
        <authorList>
            <person name="Kim M.J."/>
        </authorList>
    </citation>
    <scope>NUCLEOTIDE SEQUENCE [LARGE SCALE GENOMIC DNA]</scope>
    <source>
        <strain evidence="2 3">MMS16-CNU292</strain>
    </source>
</reference>
<dbReference type="PANTHER" id="PTHR42912">
    <property type="entry name" value="METHYLTRANSFERASE"/>
    <property type="match status" value="1"/>
</dbReference>
<organism evidence="2 3">
    <name type="scientific">Kitasatospora acidiphila</name>
    <dbReference type="NCBI Taxonomy" id="2567942"/>
    <lineage>
        <taxon>Bacteria</taxon>
        <taxon>Bacillati</taxon>
        <taxon>Actinomycetota</taxon>
        <taxon>Actinomycetes</taxon>
        <taxon>Kitasatosporales</taxon>
        <taxon>Streptomycetaceae</taxon>
        <taxon>Kitasatospora</taxon>
    </lineage>
</organism>
<dbReference type="CDD" id="cd02440">
    <property type="entry name" value="AdoMet_MTases"/>
    <property type="match status" value="1"/>
</dbReference>
<dbReference type="RefSeq" id="WP_141636147.1">
    <property type="nucleotide sequence ID" value="NZ_VIGB01000003.1"/>
</dbReference>
<comment type="caution">
    <text evidence="2">The sequence shown here is derived from an EMBL/GenBank/DDBJ whole genome shotgun (WGS) entry which is preliminary data.</text>
</comment>
<keyword evidence="3" id="KW-1185">Reference proteome</keyword>
<evidence type="ECO:0000313" key="2">
    <source>
        <dbReference type="EMBL" id="TQF05676.1"/>
    </source>
</evidence>
<dbReference type="OrthoDB" id="65624at2"/>
<name>A0A540W9I8_9ACTN</name>
<dbReference type="Proteomes" id="UP000319103">
    <property type="component" value="Unassembled WGS sequence"/>
</dbReference>
<dbReference type="SUPFAM" id="SSF53335">
    <property type="entry name" value="S-adenosyl-L-methionine-dependent methyltransferases"/>
    <property type="match status" value="1"/>
</dbReference>
<evidence type="ECO:0000259" key="1">
    <source>
        <dbReference type="Pfam" id="PF08241"/>
    </source>
</evidence>
<dbReference type="GO" id="GO:0032259">
    <property type="term" value="P:methylation"/>
    <property type="evidence" value="ECO:0007669"/>
    <property type="project" value="UniProtKB-KW"/>
</dbReference>
<dbReference type="GO" id="GO:0008757">
    <property type="term" value="F:S-adenosylmethionine-dependent methyltransferase activity"/>
    <property type="evidence" value="ECO:0007669"/>
    <property type="project" value="InterPro"/>
</dbReference>
<dbReference type="AlphaFoldDB" id="A0A540W9I8"/>
<protein>
    <submittedName>
        <fullName evidence="2">Class I SAM-dependent methyltransferase</fullName>
    </submittedName>
</protein>
<dbReference type="Gene3D" id="3.40.50.150">
    <property type="entry name" value="Vaccinia Virus protein VP39"/>
    <property type="match status" value="1"/>
</dbReference>
<proteinExistence type="predicted"/>
<keyword evidence="2" id="KW-0489">Methyltransferase</keyword>
<sequence length="225" mass="24134">MEQESPTARQRRLWDSAAPGYDRQIAFFERVWFGGGREWIGSRAGGRVLEVAIGTGRSLPHYRAGVRLTGIELSPAMLAIAVRRAAGLGIDADLRDGDAEELPFADGTFDTVVCVLALCSIPRPARAVGEMARVLKPGGTLLLLDHVGSSWPILHAVQRLTERGTIRAAGEHFTRRQRPLVEAAGLRITEAQRLKAGTVERIAAVKPAPGKGRVARGANALGHPG</sequence>
<dbReference type="InterPro" id="IPR029063">
    <property type="entry name" value="SAM-dependent_MTases_sf"/>
</dbReference>
<gene>
    <name evidence="2" type="ORF">E6W39_29950</name>
</gene>
<dbReference type="EMBL" id="VIGB01000003">
    <property type="protein sequence ID" value="TQF05676.1"/>
    <property type="molecule type" value="Genomic_DNA"/>
</dbReference>
<accession>A0A540W9I8</accession>
<dbReference type="Pfam" id="PF08241">
    <property type="entry name" value="Methyltransf_11"/>
    <property type="match status" value="1"/>
</dbReference>
<dbReference type="InterPro" id="IPR013216">
    <property type="entry name" value="Methyltransf_11"/>
</dbReference>
<dbReference type="InterPro" id="IPR050508">
    <property type="entry name" value="Methyltransf_Superfamily"/>
</dbReference>
<evidence type="ECO:0000313" key="3">
    <source>
        <dbReference type="Proteomes" id="UP000319103"/>
    </source>
</evidence>
<keyword evidence="2" id="KW-0808">Transferase</keyword>